<protein>
    <submittedName>
        <fullName evidence="2">Uncharacterized protein</fullName>
    </submittedName>
</protein>
<organism evidence="2 3">
    <name type="scientific">Diaporthe australafricana</name>
    <dbReference type="NCBI Taxonomy" id="127596"/>
    <lineage>
        <taxon>Eukaryota</taxon>
        <taxon>Fungi</taxon>
        <taxon>Dikarya</taxon>
        <taxon>Ascomycota</taxon>
        <taxon>Pezizomycotina</taxon>
        <taxon>Sordariomycetes</taxon>
        <taxon>Sordariomycetidae</taxon>
        <taxon>Diaporthales</taxon>
        <taxon>Diaporthaceae</taxon>
        <taxon>Diaporthe</taxon>
    </lineage>
</organism>
<feature type="transmembrane region" description="Helical" evidence="1">
    <location>
        <begin position="89"/>
        <end position="112"/>
    </location>
</feature>
<dbReference type="Proteomes" id="UP001583177">
    <property type="component" value="Unassembled WGS sequence"/>
</dbReference>
<comment type="caution">
    <text evidence="2">The sequence shown here is derived from an EMBL/GenBank/DDBJ whole genome shotgun (WGS) entry which is preliminary data.</text>
</comment>
<reference evidence="2 3" key="1">
    <citation type="journal article" date="2024" name="IMA Fungus">
        <title>IMA Genome - F19 : A genome assembly and annotation guide to empower mycologists, including annotated draft genome sequences of Ceratocystis pirilliformis, Diaporthe australafricana, Fusarium ophioides, Paecilomyces lecythidis, and Sporothrix stenoceras.</title>
        <authorList>
            <person name="Aylward J."/>
            <person name="Wilson A.M."/>
            <person name="Visagie C.M."/>
            <person name="Spraker J."/>
            <person name="Barnes I."/>
            <person name="Buitendag C."/>
            <person name="Ceriani C."/>
            <person name="Del Mar Angel L."/>
            <person name="du Plessis D."/>
            <person name="Fuchs T."/>
            <person name="Gasser K."/>
            <person name="Kramer D."/>
            <person name="Li W."/>
            <person name="Munsamy K."/>
            <person name="Piso A."/>
            <person name="Price J.L."/>
            <person name="Sonnekus B."/>
            <person name="Thomas C."/>
            <person name="van der Nest A."/>
            <person name="van Dijk A."/>
            <person name="van Heerden A."/>
            <person name="van Vuuren N."/>
            <person name="Yilmaz N."/>
            <person name="Duong T.A."/>
            <person name="van der Merwe N.A."/>
            <person name="Wingfield M.J."/>
            <person name="Wingfield B.D."/>
        </authorList>
    </citation>
    <scope>NUCLEOTIDE SEQUENCE [LARGE SCALE GENOMIC DNA]</scope>
    <source>
        <strain evidence="2 3">CMW 18300</strain>
    </source>
</reference>
<sequence length="160" mass="18301">MMLPEKPPRLVSAVNPLLTYILGAGMALLSLHAFLRPRQEYRRFGLPLENGQPNSTTHVYSFLMFLKGIRETIYGIAVIVLQYQGNVNAVTTFITTLAFVLLVDGIVVWLNGGQKSRRKALRHWFAFVLLGSWAAWRAHQVWEDSEERKWPDGPVHIWNT</sequence>
<gene>
    <name evidence="2" type="ORF">Daus18300_004895</name>
</gene>
<dbReference type="InterPro" id="IPR025363">
    <property type="entry name" value="DUF4267"/>
</dbReference>
<proteinExistence type="predicted"/>
<accession>A0ABR3X5I1</accession>
<evidence type="ECO:0000313" key="3">
    <source>
        <dbReference type="Proteomes" id="UP001583177"/>
    </source>
</evidence>
<dbReference type="EMBL" id="JAWRVE010000034">
    <property type="protein sequence ID" value="KAL1871150.1"/>
    <property type="molecule type" value="Genomic_DNA"/>
</dbReference>
<keyword evidence="3" id="KW-1185">Reference proteome</keyword>
<keyword evidence="1" id="KW-0812">Transmembrane</keyword>
<keyword evidence="1" id="KW-1133">Transmembrane helix</keyword>
<feature type="transmembrane region" description="Helical" evidence="1">
    <location>
        <begin position="17"/>
        <end position="35"/>
    </location>
</feature>
<feature type="transmembrane region" description="Helical" evidence="1">
    <location>
        <begin position="62"/>
        <end position="83"/>
    </location>
</feature>
<evidence type="ECO:0000256" key="1">
    <source>
        <dbReference type="SAM" id="Phobius"/>
    </source>
</evidence>
<name>A0ABR3X5I1_9PEZI</name>
<evidence type="ECO:0000313" key="2">
    <source>
        <dbReference type="EMBL" id="KAL1871150.1"/>
    </source>
</evidence>
<dbReference type="Pfam" id="PF14087">
    <property type="entry name" value="DUF4267"/>
    <property type="match status" value="1"/>
</dbReference>
<keyword evidence="1" id="KW-0472">Membrane</keyword>